<dbReference type="RefSeq" id="WP_179197916.1">
    <property type="nucleotide sequence ID" value="NZ_MTSE01000133.1"/>
</dbReference>
<name>A0A243W4Z6_9BACT</name>
<dbReference type="EMBL" id="MTSE01000133">
    <property type="protein sequence ID" value="OUJ64901.1"/>
    <property type="molecule type" value="Genomic_DNA"/>
</dbReference>
<evidence type="ECO:0000313" key="3">
    <source>
        <dbReference type="EMBL" id="OUJ64901.1"/>
    </source>
</evidence>
<dbReference type="PANTHER" id="PTHR37813:SF1">
    <property type="entry name" value="FELS-2 PROPHAGE PROTEIN"/>
    <property type="match status" value="1"/>
</dbReference>
<dbReference type="Pfam" id="PF10145">
    <property type="entry name" value="PhageMin_Tail"/>
    <property type="match status" value="1"/>
</dbReference>
<evidence type="ECO:0000313" key="4">
    <source>
        <dbReference type="Proteomes" id="UP000194873"/>
    </source>
</evidence>
<sequence>ILGAAQSVFSNLVEFSDQAADVRKTTGLTADEFDNLADSLKGLNTRTSLQGLLDIAKVGGQLGIAKGDILEFTKAIDVAVQALGDDFSGGAEEIATSLGKLNTVFGKELGPDVAKNLLNIGSAVNELGAAGAATAPFLTDVAQRVGAVAAQTKVGLNNVISYAAVLEETGFSAERSGTALNRLFSTISTKTDASFKIAKLADSNLTLKEFT</sequence>
<keyword evidence="1" id="KW-1188">Viral release from host cell</keyword>
<dbReference type="PANTHER" id="PTHR37813">
    <property type="entry name" value="FELS-2 PROPHAGE PROTEIN"/>
    <property type="match status" value="1"/>
</dbReference>
<dbReference type="InterPro" id="IPR010090">
    <property type="entry name" value="Phage_tape_meas"/>
</dbReference>
<evidence type="ECO:0000259" key="2">
    <source>
        <dbReference type="Pfam" id="PF10145"/>
    </source>
</evidence>
<feature type="non-terminal residue" evidence="3">
    <location>
        <position position="211"/>
    </location>
</feature>
<keyword evidence="4" id="KW-1185">Reference proteome</keyword>
<feature type="domain" description="Phage tail tape measure protein" evidence="2">
    <location>
        <begin position="40"/>
        <end position="193"/>
    </location>
</feature>
<protein>
    <submittedName>
        <fullName evidence="3">Phage tail tape measure protein</fullName>
    </submittedName>
</protein>
<comment type="caution">
    <text evidence="3">The sequence shown here is derived from an EMBL/GenBank/DDBJ whole genome shotgun (WGS) entry which is preliminary data.</text>
</comment>
<organism evidence="3 4">
    <name type="scientific">Hymenobacter crusticola</name>
    <dbReference type="NCBI Taxonomy" id="1770526"/>
    <lineage>
        <taxon>Bacteria</taxon>
        <taxon>Pseudomonadati</taxon>
        <taxon>Bacteroidota</taxon>
        <taxon>Cytophagia</taxon>
        <taxon>Cytophagales</taxon>
        <taxon>Hymenobacteraceae</taxon>
        <taxon>Hymenobacter</taxon>
    </lineage>
</organism>
<evidence type="ECO:0000256" key="1">
    <source>
        <dbReference type="ARBA" id="ARBA00022612"/>
    </source>
</evidence>
<feature type="non-terminal residue" evidence="3">
    <location>
        <position position="1"/>
    </location>
</feature>
<accession>A0A243W4Z6</accession>
<gene>
    <name evidence="3" type="ORF">BXP70_29275</name>
</gene>
<dbReference type="NCBIfam" id="TIGR01760">
    <property type="entry name" value="tape_meas_TP901"/>
    <property type="match status" value="1"/>
</dbReference>
<proteinExistence type="predicted"/>
<reference evidence="3 4" key="1">
    <citation type="submission" date="2017-01" db="EMBL/GenBank/DDBJ databases">
        <title>A new Hymenobacter.</title>
        <authorList>
            <person name="Liang Y."/>
            <person name="Feng F."/>
        </authorList>
    </citation>
    <scope>NUCLEOTIDE SEQUENCE [LARGE SCALE GENOMIC DNA]</scope>
    <source>
        <strain evidence="3">MIMBbqt21</strain>
    </source>
</reference>
<dbReference type="Proteomes" id="UP000194873">
    <property type="component" value="Unassembled WGS sequence"/>
</dbReference>
<dbReference type="AlphaFoldDB" id="A0A243W4Z6"/>